<keyword evidence="2" id="KW-0732">Signal</keyword>
<protein>
    <recommendedName>
        <fullName evidence="5">DUF4124 domain-containing protein</fullName>
    </recommendedName>
</protein>
<feature type="region of interest" description="Disordered" evidence="1">
    <location>
        <begin position="98"/>
        <end position="127"/>
    </location>
</feature>
<name>A0ABN0US07_9GAMM</name>
<feature type="signal peptide" evidence="2">
    <location>
        <begin position="1"/>
        <end position="27"/>
    </location>
</feature>
<feature type="region of interest" description="Disordered" evidence="1">
    <location>
        <begin position="160"/>
        <end position="214"/>
    </location>
</feature>
<evidence type="ECO:0000313" key="4">
    <source>
        <dbReference type="Proteomes" id="UP001500657"/>
    </source>
</evidence>
<evidence type="ECO:0008006" key="5">
    <source>
        <dbReference type="Google" id="ProtNLM"/>
    </source>
</evidence>
<evidence type="ECO:0000313" key="3">
    <source>
        <dbReference type="EMBL" id="GAA0259664.1"/>
    </source>
</evidence>
<organism evidence="3 4">
    <name type="scientific">Rhodanobacter caeni</name>
    <dbReference type="NCBI Taxonomy" id="657654"/>
    <lineage>
        <taxon>Bacteria</taxon>
        <taxon>Pseudomonadati</taxon>
        <taxon>Pseudomonadota</taxon>
        <taxon>Gammaproteobacteria</taxon>
        <taxon>Lysobacterales</taxon>
        <taxon>Rhodanobacteraceae</taxon>
        <taxon>Rhodanobacter</taxon>
    </lineage>
</organism>
<comment type="caution">
    <text evidence="3">The sequence shown here is derived from an EMBL/GenBank/DDBJ whole genome shotgun (WGS) entry which is preliminary data.</text>
</comment>
<evidence type="ECO:0000256" key="1">
    <source>
        <dbReference type="SAM" id="MobiDB-lite"/>
    </source>
</evidence>
<gene>
    <name evidence="3" type="ORF">GCM10009126_26290</name>
</gene>
<feature type="chain" id="PRO_5047045515" description="DUF4124 domain-containing protein" evidence="2">
    <location>
        <begin position="28"/>
        <end position="214"/>
    </location>
</feature>
<evidence type="ECO:0000256" key="2">
    <source>
        <dbReference type="SAM" id="SignalP"/>
    </source>
</evidence>
<reference evidence="3 4" key="1">
    <citation type="journal article" date="2019" name="Int. J. Syst. Evol. Microbiol.">
        <title>The Global Catalogue of Microorganisms (GCM) 10K type strain sequencing project: providing services to taxonomists for standard genome sequencing and annotation.</title>
        <authorList>
            <consortium name="The Broad Institute Genomics Platform"/>
            <consortium name="The Broad Institute Genome Sequencing Center for Infectious Disease"/>
            <person name="Wu L."/>
            <person name="Ma J."/>
        </authorList>
    </citation>
    <scope>NUCLEOTIDE SEQUENCE [LARGE SCALE GENOMIC DNA]</scope>
    <source>
        <strain evidence="3 4">JCM 16242</strain>
    </source>
</reference>
<sequence>MNTPTLARLSPCLALLLSVAASSPALAQNIYKCSHGGQVEYTDKPCPGSGELLHRADDTEIIDRYLRLGQVDAAKSYADAHQLQALYQQRLEAHVRAETERAQRQAEEAAAAERQRDEQAQQQALADAEANRQHLLIENEALRQQNAQYQDELAQPPGIYASPYWGVPPPRWPRRHDGHRDRDHDRDRDDHPPIGPRPPAFHPCETLAGGRLRC</sequence>
<accession>A0ABN0US07</accession>
<feature type="compositionally biased region" description="Basic and acidic residues" evidence="1">
    <location>
        <begin position="178"/>
        <end position="192"/>
    </location>
</feature>
<dbReference type="Proteomes" id="UP001500657">
    <property type="component" value="Unassembled WGS sequence"/>
</dbReference>
<feature type="compositionally biased region" description="Basic and acidic residues" evidence="1">
    <location>
        <begin position="98"/>
        <end position="119"/>
    </location>
</feature>
<dbReference type="EMBL" id="BAAAFO010000004">
    <property type="protein sequence ID" value="GAA0259664.1"/>
    <property type="molecule type" value="Genomic_DNA"/>
</dbReference>
<dbReference type="RefSeq" id="WP_343883263.1">
    <property type="nucleotide sequence ID" value="NZ_BAAAFO010000004.1"/>
</dbReference>
<keyword evidence="4" id="KW-1185">Reference proteome</keyword>
<proteinExistence type="predicted"/>